<dbReference type="EMBL" id="JAPXFL010000003">
    <property type="protein sequence ID" value="KAK9509771.1"/>
    <property type="molecule type" value="Genomic_DNA"/>
</dbReference>
<evidence type="ECO:0000313" key="4">
    <source>
        <dbReference type="Proteomes" id="UP001461498"/>
    </source>
</evidence>
<keyword evidence="4" id="KW-1185">Reference proteome</keyword>
<dbReference type="PANTHER" id="PTHR12969">
    <property type="entry name" value="NGD5/OSM-6/IFT52"/>
    <property type="match status" value="1"/>
</dbReference>
<dbReference type="InterPro" id="IPR039975">
    <property type="entry name" value="IFT52"/>
</dbReference>
<dbReference type="Pfam" id="PF23352">
    <property type="entry name" value="IFT52_central"/>
    <property type="match status" value="1"/>
</dbReference>
<accession>A0AAW1DGB7</accession>
<evidence type="ECO:0000313" key="3">
    <source>
        <dbReference type="EMBL" id="KAK9509771.1"/>
    </source>
</evidence>
<dbReference type="GO" id="GO:0060271">
    <property type="term" value="P:cilium assembly"/>
    <property type="evidence" value="ECO:0007669"/>
    <property type="project" value="TreeGrafter"/>
</dbReference>
<evidence type="ECO:0008006" key="5">
    <source>
        <dbReference type="Google" id="ProtNLM"/>
    </source>
</evidence>
<reference evidence="3 4" key="1">
    <citation type="submission" date="2022-12" db="EMBL/GenBank/DDBJ databases">
        <title>Chromosome-level genome assembly of true bugs.</title>
        <authorList>
            <person name="Ma L."/>
            <person name="Li H."/>
        </authorList>
    </citation>
    <scope>NUCLEOTIDE SEQUENCE [LARGE SCALE GENOMIC DNA]</scope>
    <source>
        <strain evidence="3">Lab_2022b</strain>
    </source>
</reference>
<dbReference type="Proteomes" id="UP001461498">
    <property type="component" value="Unassembled WGS sequence"/>
</dbReference>
<dbReference type="InterPro" id="IPR055458">
    <property type="entry name" value="IFT52_GIFT"/>
</dbReference>
<proteinExistence type="predicted"/>
<dbReference type="InterPro" id="IPR055460">
    <property type="entry name" value="IFT52_central"/>
</dbReference>
<evidence type="ECO:0000259" key="2">
    <source>
        <dbReference type="Pfam" id="PF23355"/>
    </source>
</evidence>
<organism evidence="3 4">
    <name type="scientific">Rhynocoris fuscipes</name>
    <dbReference type="NCBI Taxonomy" id="488301"/>
    <lineage>
        <taxon>Eukaryota</taxon>
        <taxon>Metazoa</taxon>
        <taxon>Ecdysozoa</taxon>
        <taxon>Arthropoda</taxon>
        <taxon>Hexapoda</taxon>
        <taxon>Insecta</taxon>
        <taxon>Pterygota</taxon>
        <taxon>Neoptera</taxon>
        <taxon>Paraneoptera</taxon>
        <taxon>Hemiptera</taxon>
        <taxon>Heteroptera</taxon>
        <taxon>Panheteroptera</taxon>
        <taxon>Cimicomorpha</taxon>
        <taxon>Reduviidae</taxon>
        <taxon>Harpactorinae</taxon>
        <taxon>Harpactorini</taxon>
        <taxon>Rhynocoris</taxon>
    </lineage>
</organism>
<feature type="domain" description="IFT52 GIFT" evidence="2">
    <location>
        <begin position="18"/>
        <end position="259"/>
    </location>
</feature>
<comment type="caution">
    <text evidence="3">The sequence shown here is derived from an EMBL/GenBank/DDBJ whole genome shotgun (WGS) entry which is preliminary data.</text>
</comment>
<dbReference type="GO" id="GO:0005929">
    <property type="term" value="C:cilium"/>
    <property type="evidence" value="ECO:0007669"/>
    <property type="project" value="TreeGrafter"/>
</dbReference>
<gene>
    <name evidence="3" type="ORF">O3M35_007009</name>
</gene>
<dbReference type="CDD" id="cd23683">
    <property type="entry name" value="IFT52_CTD"/>
    <property type="match status" value="1"/>
</dbReference>
<evidence type="ECO:0000259" key="1">
    <source>
        <dbReference type="Pfam" id="PF23352"/>
    </source>
</evidence>
<dbReference type="Gene3D" id="6.10.250.2800">
    <property type="match status" value="1"/>
</dbReference>
<sequence length="450" mass="50117">MAPVEGPPSLQETHEKLIVFDQSKNELFKIADNYKALQRRLKVNWKVEVNKDEIVAETLHGATVFIIPSPRERFTENEFNTLKGYLDGGGSVLVMLGEGGEKKFETNINYILEEYGIMINNDSVVRTHYYKYFHPKECLIPNGVLNRGIAKFLGKDVNKDFSQCLQFVYPYGATLNTAKPAVPLFSSGPSSWPINRPVCAITSLSTTSKVKSGGKICVIGSGHVFADRYLEREDNSQLLNIILTYLTTDDLELNSVDIEDPEVSEYTVVADTCSVSERIRGCLMETTEELPSDYLSLFKTNSMYWVGLDHVSKVIAAYSTLDVPHGTLNLATPAFDDAYPKLEAAVFPPRFIDLGPPALELYDLQEEFYSDISRLSQTANKILASSVKNKDGNSNPVTNGDAQIEAEVEDIEYFTLECGQILGFGDITNAKTILWKVALSIGSFKKNLHK</sequence>
<dbReference type="Pfam" id="PF23355">
    <property type="entry name" value="IFT52_GIFT"/>
    <property type="match status" value="1"/>
</dbReference>
<name>A0AAW1DGB7_9HEMI</name>
<dbReference type="GO" id="GO:0005814">
    <property type="term" value="C:centriole"/>
    <property type="evidence" value="ECO:0007669"/>
    <property type="project" value="TreeGrafter"/>
</dbReference>
<protein>
    <recommendedName>
        <fullName evidence="5">ABC-type uncharacterized transport system domain-containing protein</fullName>
    </recommendedName>
</protein>
<dbReference type="GO" id="GO:0030992">
    <property type="term" value="C:intraciliary transport particle B"/>
    <property type="evidence" value="ECO:0007669"/>
    <property type="project" value="TreeGrafter"/>
</dbReference>
<dbReference type="GO" id="GO:0042073">
    <property type="term" value="P:intraciliary transport"/>
    <property type="evidence" value="ECO:0007669"/>
    <property type="project" value="TreeGrafter"/>
</dbReference>
<dbReference type="AlphaFoldDB" id="A0AAW1DGB7"/>
<feature type="domain" description="IFT52 central" evidence="1">
    <location>
        <begin position="276"/>
        <end position="357"/>
    </location>
</feature>
<dbReference type="PANTHER" id="PTHR12969:SF7">
    <property type="entry name" value="INTRAFLAGELLAR TRANSPORT PROTEIN 52 HOMOLOG"/>
    <property type="match status" value="1"/>
</dbReference>